<keyword evidence="1" id="KW-0472">Membrane</keyword>
<accession>A0ABS2SVJ8</accession>
<feature type="transmembrane region" description="Helical" evidence="1">
    <location>
        <begin position="98"/>
        <end position="116"/>
    </location>
</feature>
<dbReference type="PANTHER" id="PTHR36435">
    <property type="entry name" value="SLR1288 PROTEIN"/>
    <property type="match status" value="1"/>
</dbReference>
<keyword evidence="1" id="KW-1133">Transmembrane helix</keyword>
<keyword evidence="4" id="KW-1185">Reference proteome</keyword>
<dbReference type="InterPro" id="IPR052710">
    <property type="entry name" value="CAAX_protease"/>
</dbReference>
<name>A0ABS2SVJ8_9BACI</name>
<dbReference type="EMBL" id="JAFBCV010000003">
    <property type="protein sequence ID" value="MBM7838272.1"/>
    <property type="molecule type" value="Genomic_DNA"/>
</dbReference>
<feature type="transmembrane region" description="Helical" evidence="1">
    <location>
        <begin position="58"/>
        <end position="78"/>
    </location>
</feature>
<evidence type="ECO:0000313" key="4">
    <source>
        <dbReference type="Proteomes" id="UP001179280"/>
    </source>
</evidence>
<dbReference type="Pfam" id="PF02517">
    <property type="entry name" value="Rce1-like"/>
    <property type="match status" value="1"/>
</dbReference>
<evidence type="ECO:0000313" key="3">
    <source>
        <dbReference type="EMBL" id="MBM7838272.1"/>
    </source>
</evidence>
<evidence type="ECO:0000256" key="1">
    <source>
        <dbReference type="SAM" id="Phobius"/>
    </source>
</evidence>
<comment type="caution">
    <text evidence="3">The sequence shown here is derived from an EMBL/GenBank/DDBJ whole genome shotgun (WGS) entry which is preliminary data.</text>
</comment>
<organism evidence="3 4">
    <name type="scientific">Shouchella xiaoxiensis</name>
    <dbReference type="NCBI Taxonomy" id="766895"/>
    <lineage>
        <taxon>Bacteria</taxon>
        <taxon>Bacillati</taxon>
        <taxon>Bacillota</taxon>
        <taxon>Bacilli</taxon>
        <taxon>Bacillales</taxon>
        <taxon>Bacillaceae</taxon>
        <taxon>Shouchella</taxon>
    </lineage>
</organism>
<evidence type="ECO:0000259" key="2">
    <source>
        <dbReference type="Pfam" id="PF02517"/>
    </source>
</evidence>
<dbReference type="GO" id="GO:0008233">
    <property type="term" value="F:peptidase activity"/>
    <property type="evidence" value="ECO:0007669"/>
    <property type="project" value="UniProtKB-KW"/>
</dbReference>
<reference evidence="3" key="1">
    <citation type="submission" date="2021-01" db="EMBL/GenBank/DDBJ databases">
        <title>Genomic Encyclopedia of Type Strains, Phase IV (KMG-IV): sequencing the most valuable type-strain genomes for metagenomic binning, comparative biology and taxonomic classification.</title>
        <authorList>
            <person name="Goeker M."/>
        </authorList>
    </citation>
    <scope>NUCLEOTIDE SEQUENCE</scope>
    <source>
        <strain evidence="3">DSM 21943</strain>
    </source>
</reference>
<feature type="transmembrane region" description="Helical" evidence="1">
    <location>
        <begin position="122"/>
        <end position="138"/>
    </location>
</feature>
<dbReference type="Proteomes" id="UP001179280">
    <property type="component" value="Unassembled WGS sequence"/>
</dbReference>
<keyword evidence="3" id="KW-0378">Hydrolase</keyword>
<keyword evidence="1" id="KW-0812">Transmembrane</keyword>
<feature type="transmembrane region" description="Helical" evidence="1">
    <location>
        <begin position="145"/>
        <end position="161"/>
    </location>
</feature>
<dbReference type="PANTHER" id="PTHR36435:SF1">
    <property type="entry name" value="CAAX AMINO TERMINAL PROTEASE FAMILY PROTEIN"/>
    <property type="match status" value="1"/>
</dbReference>
<dbReference type="GO" id="GO:0006508">
    <property type="term" value="P:proteolysis"/>
    <property type="evidence" value="ECO:0007669"/>
    <property type="project" value="UniProtKB-KW"/>
</dbReference>
<gene>
    <name evidence="3" type="ORF">JOC54_001503</name>
</gene>
<protein>
    <submittedName>
        <fullName evidence="3">Membrane protease YdiL (CAAX protease family)</fullName>
    </submittedName>
</protein>
<proteinExistence type="predicted"/>
<feature type="transmembrane region" description="Helical" evidence="1">
    <location>
        <begin position="167"/>
        <end position="185"/>
    </location>
</feature>
<keyword evidence="3" id="KW-0645">Protease</keyword>
<dbReference type="InterPro" id="IPR003675">
    <property type="entry name" value="Rce1/LyrA-like_dom"/>
</dbReference>
<feature type="domain" description="CAAX prenyl protease 2/Lysostaphin resistance protein A-like" evidence="2">
    <location>
        <begin position="98"/>
        <end position="180"/>
    </location>
</feature>
<dbReference type="RefSeq" id="WP_204465403.1">
    <property type="nucleotide sequence ID" value="NZ_JAFBCV010000003.1"/>
</dbReference>
<feature type="transmembrane region" description="Helical" evidence="1">
    <location>
        <begin position="21"/>
        <end position="38"/>
    </location>
</feature>
<sequence length="194" mass="22157">MSEKRNEFNDISDRDLYLSMYSSQFILLIASVVILVTFSSSPIRFLLSIELHWLSGLWQGLLFALSALLINAALYQLLPRTFLDDGGLNERVFKHMGFVHIVLFCLVVAVVEEWLFRAVLQQLFGLPIASLLFALVHFRYLRKPVLFSYVLFISVALGLLYERTNNLAAVIIAHFLSNTVLALIMRYKTAKTKP</sequence>